<sequence length="1171" mass="131361">MASWKELIPETQHLSDRGNYDAAVAKLRDFLVTAQGADRLHATAELTTVLRDQGYWKDAFDTLEQEIEIASRTCTCDDPLYLQLRMQACRLRPVVLASFKGVLENAAEIFEIFSSLDGIDDLHPSRIRINSAYSSLRFMASDFHHRRPGQELRSAVNWQLPAFQRLMSAKREREALDVAIHYSRLLNITSVKQYRLEDLCFGSLNEMMDAITVSEAAPLLKAAAISELLQHMYDKCDGDRINELETTAIRLFEEEAHSHGAMDVRIRQASRQIKNNFQYLTPAVMEEIRGYFNVYESVNALSAYGTAIQLISGSIPAWMMFDLRLSFTSIAAELSDKTGARFEYLIAQVRLLTNWLVHSAKSSRVIEATHSLDALLEVEDCRWIKGMIANITSQAYGLLGDWKNAHEWAAKAETTWGDYFQEDRAHATLTVLQAKIQKHGGYASLTPPAMKEVMDFAELEVTKHLKDGLFGSASQKMAVIVGEILIPRNDGRRNAWLDRMDECAQSLSATSPDDADTQRARVYSFRGQALLGATADKELEEKRYEYFERATALYMKVKDLLNAACTRHMQALAVYSTFKAQERPSWNSLQRCIELSGIARDAFGTLGNVLMLAEAARMHAFYNFLAWSHGYVDGTTALLALKDADEASAERRDDVSILASFEAVSRKQQFISTSQIQDTYKRALAICKAEGRLTDLWDWIQRAKARSVSDQIGIEAAIPAALRDDIIQDSEAKSLSEQENAVSQQIAQVDPQVRLRLRGTLHQIQARMNEHPLLKPILDLRKSRQVSIDQMRDLGRQIKYRTSIKDVVFVDWVELLGTIWIVALKGDEAPRIVSCQIEADKIAAWKRQWLEAKPGAAPALEDEEYDEDEPEFCLRSIDCLVAPLRDFTSEGDLLVFCPTGVLHSIPLHALWITDQKTAIERNPVIYSASLTTFWQCYRRSELTSSTDFSWNIVGVFEPAPGRQFSPAERTKVYESLTHLAKPPGNNVNTGKAVTSEAFRNKIERSVIFHFHGHCLFDRAVLTDQSLELADGLLPIRSVFEMKLQSPHITLIACDSASQAISAGDEPLGMVTALLCAGAGSVLGTLWPTASRTGRRFSDEFYSDIANQCRAAGQPVMVNLAEALRRTVLALRRRRDTRQPFHWAAFVLHGSCSIALTTIPGSHVGGQESKPS</sequence>
<protein>
    <recommendedName>
        <fullName evidence="1">CHAT domain-containing protein</fullName>
    </recommendedName>
</protein>
<dbReference type="STRING" id="1408157.A0A1J7IZ72"/>
<dbReference type="AlphaFoldDB" id="A0A1J7IZ72"/>
<dbReference type="InterPro" id="IPR024983">
    <property type="entry name" value="CHAT_dom"/>
</dbReference>
<feature type="domain" description="CHAT" evidence="1">
    <location>
        <begin position="880"/>
        <end position="1150"/>
    </location>
</feature>
<dbReference type="EMBL" id="KV875095">
    <property type="protein sequence ID" value="OIW32573.1"/>
    <property type="molecule type" value="Genomic_DNA"/>
</dbReference>
<dbReference type="Proteomes" id="UP000182658">
    <property type="component" value="Unassembled WGS sequence"/>
</dbReference>
<evidence type="ECO:0000313" key="2">
    <source>
        <dbReference type="EMBL" id="OIW32573.1"/>
    </source>
</evidence>
<dbReference type="InParanoid" id="A0A1J7IZ72"/>
<evidence type="ECO:0000259" key="1">
    <source>
        <dbReference type="Pfam" id="PF12770"/>
    </source>
</evidence>
<reference evidence="2 3" key="1">
    <citation type="submission" date="2016-10" db="EMBL/GenBank/DDBJ databases">
        <title>Draft genome sequence of Coniochaeta ligniaria NRRL30616, a lignocellulolytic fungus for bioabatement of inhibitors in plant biomass hydrolysates.</title>
        <authorList>
            <consortium name="DOE Joint Genome Institute"/>
            <person name="Jimenez D.J."/>
            <person name="Hector R.E."/>
            <person name="Riley R."/>
            <person name="Sun H."/>
            <person name="Grigoriev I.V."/>
            <person name="Van Elsas J.D."/>
            <person name="Nichols N.N."/>
        </authorList>
    </citation>
    <scope>NUCLEOTIDE SEQUENCE [LARGE SCALE GENOMIC DNA]</scope>
    <source>
        <strain evidence="2 3">NRRL 30616</strain>
    </source>
</reference>
<dbReference type="OrthoDB" id="9991317at2759"/>
<dbReference type="Pfam" id="PF12770">
    <property type="entry name" value="CHAT"/>
    <property type="match status" value="1"/>
</dbReference>
<name>A0A1J7IZ72_9PEZI</name>
<accession>A0A1J7IZ72</accession>
<evidence type="ECO:0000313" key="3">
    <source>
        <dbReference type="Proteomes" id="UP000182658"/>
    </source>
</evidence>
<proteinExistence type="predicted"/>
<keyword evidence="3" id="KW-1185">Reference proteome</keyword>
<gene>
    <name evidence="2" type="ORF">CONLIGDRAFT_699404</name>
</gene>
<organism evidence="2 3">
    <name type="scientific">Coniochaeta ligniaria NRRL 30616</name>
    <dbReference type="NCBI Taxonomy" id="1408157"/>
    <lineage>
        <taxon>Eukaryota</taxon>
        <taxon>Fungi</taxon>
        <taxon>Dikarya</taxon>
        <taxon>Ascomycota</taxon>
        <taxon>Pezizomycotina</taxon>
        <taxon>Sordariomycetes</taxon>
        <taxon>Sordariomycetidae</taxon>
        <taxon>Coniochaetales</taxon>
        <taxon>Coniochaetaceae</taxon>
        <taxon>Coniochaeta</taxon>
    </lineage>
</organism>